<evidence type="ECO:0000259" key="2">
    <source>
        <dbReference type="Pfam" id="PF20182"/>
    </source>
</evidence>
<dbReference type="Pfam" id="PF20182">
    <property type="entry name" value="DUF6545"/>
    <property type="match status" value="1"/>
</dbReference>
<proteinExistence type="predicted"/>
<feature type="transmembrane region" description="Helical" evidence="1">
    <location>
        <begin position="103"/>
        <end position="122"/>
    </location>
</feature>
<keyword evidence="1" id="KW-0812">Transmembrane</keyword>
<protein>
    <recommendedName>
        <fullName evidence="2">DUF6545 domain-containing protein</fullName>
    </recommendedName>
</protein>
<evidence type="ECO:0000313" key="3">
    <source>
        <dbReference type="EMBL" id="MBA8928853.1"/>
    </source>
</evidence>
<dbReference type="NCBIfam" id="NF042915">
    <property type="entry name" value="MAB_1171c_fam"/>
    <property type="match status" value="1"/>
</dbReference>
<organism evidence="3 4">
    <name type="scientific">Kutzneria viridogrisea</name>
    <dbReference type="NCBI Taxonomy" id="47990"/>
    <lineage>
        <taxon>Bacteria</taxon>
        <taxon>Bacillati</taxon>
        <taxon>Actinomycetota</taxon>
        <taxon>Actinomycetes</taxon>
        <taxon>Pseudonocardiales</taxon>
        <taxon>Pseudonocardiaceae</taxon>
        <taxon>Kutzneria</taxon>
    </lineage>
</organism>
<dbReference type="EMBL" id="JACJID010000004">
    <property type="protein sequence ID" value="MBA8928853.1"/>
    <property type="molecule type" value="Genomic_DNA"/>
</dbReference>
<feature type="transmembrane region" description="Helical" evidence="1">
    <location>
        <begin position="142"/>
        <end position="161"/>
    </location>
</feature>
<reference evidence="3 4" key="1">
    <citation type="submission" date="2020-08" db="EMBL/GenBank/DDBJ databases">
        <title>Genomic Encyclopedia of Archaeal and Bacterial Type Strains, Phase II (KMG-II): from individual species to whole genera.</title>
        <authorList>
            <person name="Goeker M."/>
        </authorList>
    </citation>
    <scope>NUCLEOTIDE SEQUENCE [LARGE SCALE GENOMIC DNA]</scope>
    <source>
        <strain evidence="3 4">DSM 43850</strain>
    </source>
</reference>
<feature type="domain" description="DUF6545" evidence="2">
    <location>
        <begin position="258"/>
        <end position="366"/>
    </location>
</feature>
<feature type="transmembrane region" description="Helical" evidence="1">
    <location>
        <begin position="6"/>
        <end position="24"/>
    </location>
</feature>
<accession>A0ABR6BPL1</accession>
<keyword evidence="1" id="KW-1133">Transmembrane helix</keyword>
<feature type="transmembrane region" description="Helical" evidence="1">
    <location>
        <begin position="181"/>
        <end position="202"/>
    </location>
</feature>
<name>A0ABR6BPL1_9PSEU</name>
<feature type="transmembrane region" description="Helical" evidence="1">
    <location>
        <begin position="72"/>
        <end position="91"/>
    </location>
</feature>
<dbReference type="Proteomes" id="UP000517916">
    <property type="component" value="Unassembled WGS sequence"/>
</dbReference>
<gene>
    <name evidence="3" type="ORF">BC739_006070</name>
</gene>
<dbReference type="InterPro" id="IPR050039">
    <property type="entry name" value="MAB_1171c-like"/>
</dbReference>
<feature type="transmembrane region" description="Helical" evidence="1">
    <location>
        <begin position="227"/>
        <end position="249"/>
    </location>
</feature>
<feature type="transmembrane region" description="Helical" evidence="1">
    <location>
        <begin position="33"/>
        <end position="52"/>
    </location>
</feature>
<keyword evidence="4" id="KW-1185">Reference proteome</keyword>
<evidence type="ECO:0000313" key="4">
    <source>
        <dbReference type="Proteomes" id="UP000517916"/>
    </source>
</evidence>
<sequence length="384" mass="42077">MSVDLALRWLTGGALVAIALWELVQLARRREDLALRVLCPGLVLLAVAATVGIKTPALAAVKAMFGGAWPNVINGCWMAMAYCFSAYFLLADNERPLASRKRAALVELGLLVAAITVMVVVHDTAPPGTWAFPGSAEAYRSWQHAVFYLSVDGYALAVWFVGVRRASALRRRLRHPWARAAFWLVIVGSAGMALGVDAISLVQQTIRAFAPRADLELFHTMYSTGQLGGQLLLALGLALAPLATAFVSVRTRYDRALRARYSRRMTPLWRVLVAEFPYIALDHGGEEEFETITVEITDGLAELARDCPEVRGDTSVPGIAAGVIAEALDRRGSADGQTEPPYPRIEPDFPDWRGRARWMIGVSEELTKRGVIREDDEHGRVSAR</sequence>
<dbReference type="InterPro" id="IPR046675">
    <property type="entry name" value="DUF6545"/>
</dbReference>
<evidence type="ECO:0000256" key="1">
    <source>
        <dbReference type="SAM" id="Phobius"/>
    </source>
</evidence>
<keyword evidence="1" id="KW-0472">Membrane</keyword>
<comment type="caution">
    <text evidence="3">The sequence shown here is derived from an EMBL/GenBank/DDBJ whole genome shotgun (WGS) entry which is preliminary data.</text>
</comment>
<dbReference type="RefSeq" id="WP_182839063.1">
    <property type="nucleotide sequence ID" value="NZ_BAAABQ010000016.1"/>
</dbReference>